<accession>A0A0E1RWB1</accession>
<evidence type="ECO:0000256" key="3">
    <source>
        <dbReference type="SAM" id="SignalP"/>
    </source>
</evidence>
<dbReference type="RefSeq" id="XP_001241686.1">
    <property type="nucleotide sequence ID" value="XM_001241685.2"/>
</dbReference>
<evidence type="ECO:0000256" key="2">
    <source>
        <dbReference type="SAM" id="Phobius"/>
    </source>
</evidence>
<evidence type="ECO:0000313" key="4">
    <source>
        <dbReference type="EMBL" id="EAS30103.1"/>
    </source>
</evidence>
<reference evidence="5" key="1">
    <citation type="journal article" date="2009" name="Genome Res.">
        <title>Comparative genomic analyses of the human fungal pathogens Coccidioides and their relatives.</title>
        <authorList>
            <person name="Sharpton T.J."/>
            <person name="Stajich J.E."/>
            <person name="Rounsley S.D."/>
            <person name="Gardner M.J."/>
            <person name="Wortman J.R."/>
            <person name="Jordar V.S."/>
            <person name="Maiti R."/>
            <person name="Kodira C.D."/>
            <person name="Neafsey D.E."/>
            <person name="Zeng Q."/>
            <person name="Hung C.-Y."/>
            <person name="McMahan C."/>
            <person name="Muszewska A."/>
            <person name="Grynberg M."/>
            <person name="Mandel M.A."/>
            <person name="Kellner E.M."/>
            <person name="Barker B.M."/>
            <person name="Galgiani J.N."/>
            <person name="Orbach M.J."/>
            <person name="Kirkland T.N."/>
            <person name="Cole G.T."/>
            <person name="Henn M.R."/>
            <person name="Birren B.W."/>
            <person name="Taylor J.W."/>
        </authorList>
    </citation>
    <scope>NUCLEOTIDE SEQUENCE [LARGE SCALE GENOMIC DNA]</scope>
    <source>
        <strain evidence="5">RS</strain>
    </source>
</reference>
<name>A0A0E1RWB1_COCIM</name>
<dbReference type="VEuPathDB" id="FungiDB:CIMG_08849"/>
<proteinExistence type="predicted"/>
<dbReference type="AlphaFoldDB" id="A0A0E1RWB1"/>
<feature type="signal peptide" evidence="3">
    <location>
        <begin position="1"/>
        <end position="27"/>
    </location>
</feature>
<feature type="chain" id="PRO_5002385590" evidence="3">
    <location>
        <begin position="28"/>
        <end position="325"/>
    </location>
</feature>
<dbReference type="GeneID" id="4560663"/>
<keyword evidence="5" id="KW-1185">Reference proteome</keyword>
<feature type="compositionally biased region" description="Low complexity" evidence="1">
    <location>
        <begin position="274"/>
        <end position="283"/>
    </location>
</feature>
<keyword evidence="2" id="KW-0472">Membrane</keyword>
<dbReference type="InParanoid" id="A0A0E1RWB1"/>
<sequence length="325" mass="35905">MASTCSSVRAFVILLISVIILLELVTGQPVDPYFSGPGAATENRGSPASPLPSTTGRCDTSYFALFSFPGNRASFNKREDAAADVHRIYARALESEHQGLSSREKLIIGLAAGIGGLCVLLSILVIARYQKKRYRAIPLRFTRKGTQRNLRSPQPENTFRRHHESMRSIGTPKTNLQVFYDPEGALYQTCPYHPGLPSPLTSYYQPVEVYRTLMRSTKQPRHPPSPVSQPALSPATQAAHHDSSPQHVQYLSEPPSPSDSAISPRTIPPRPRRAIYAPQPQRAGLPNNMRQSLGMGICHPPPAKLRPLPLREYSGVNPHRYGFPT</sequence>
<keyword evidence="3" id="KW-0732">Signal</keyword>
<gene>
    <name evidence="4" type="ORF">CIMG_08849</name>
</gene>
<keyword evidence="2" id="KW-1133">Transmembrane helix</keyword>
<dbReference type="OMA" id="CPYHPGL"/>
<evidence type="ECO:0000313" key="5">
    <source>
        <dbReference type="Proteomes" id="UP000001261"/>
    </source>
</evidence>
<feature type="region of interest" description="Disordered" evidence="1">
    <location>
        <begin position="216"/>
        <end position="286"/>
    </location>
</feature>
<reference evidence="5" key="2">
    <citation type="journal article" date="2010" name="Genome Res.">
        <title>Population genomic sequencing of Coccidioides fungi reveals recent hybridization and transposon control.</title>
        <authorList>
            <person name="Neafsey D.E."/>
            <person name="Barker B.M."/>
            <person name="Sharpton T.J."/>
            <person name="Stajich J.E."/>
            <person name="Park D.J."/>
            <person name="Whiston E."/>
            <person name="Hung C.-Y."/>
            <person name="McMahan C."/>
            <person name="White J."/>
            <person name="Sykes S."/>
            <person name="Heiman D."/>
            <person name="Young S."/>
            <person name="Zeng Q."/>
            <person name="Abouelleil A."/>
            <person name="Aftuck L."/>
            <person name="Bessette D."/>
            <person name="Brown A."/>
            <person name="FitzGerald M."/>
            <person name="Lui A."/>
            <person name="Macdonald J.P."/>
            <person name="Priest M."/>
            <person name="Orbach M.J."/>
            <person name="Galgiani J.N."/>
            <person name="Kirkland T.N."/>
            <person name="Cole G.T."/>
            <person name="Birren B.W."/>
            <person name="Henn M.R."/>
            <person name="Taylor J.W."/>
            <person name="Rounsley S.D."/>
        </authorList>
    </citation>
    <scope>GENOME REANNOTATION</scope>
    <source>
        <strain evidence="5">RS</strain>
    </source>
</reference>
<dbReference type="Proteomes" id="UP000001261">
    <property type="component" value="Unassembled WGS sequence"/>
</dbReference>
<organism evidence="4 5">
    <name type="scientific">Coccidioides immitis (strain RS)</name>
    <name type="common">Valley fever fungus</name>
    <dbReference type="NCBI Taxonomy" id="246410"/>
    <lineage>
        <taxon>Eukaryota</taxon>
        <taxon>Fungi</taxon>
        <taxon>Dikarya</taxon>
        <taxon>Ascomycota</taxon>
        <taxon>Pezizomycotina</taxon>
        <taxon>Eurotiomycetes</taxon>
        <taxon>Eurotiomycetidae</taxon>
        <taxon>Onygenales</taxon>
        <taxon>Onygenaceae</taxon>
        <taxon>Coccidioides</taxon>
    </lineage>
</organism>
<evidence type="ECO:0000256" key="1">
    <source>
        <dbReference type="SAM" id="MobiDB-lite"/>
    </source>
</evidence>
<feature type="transmembrane region" description="Helical" evidence="2">
    <location>
        <begin position="106"/>
        <end position="127"/>
    </location>
</feature>
<dbReference type="OrthoDB" id="4203959at2759"/>
<protein>
    <submittedName>
        <fullName evidence="4">Uncharacterized protein</fullName>
    </submittedName>
</protein>
<dbReference type="EMBL" id="GG704913">
    <property type="protein sequence ID" value="EAS30103.1"/>
    <property type="molecule type" value="Genomic_DNA"/>
</dbReference>
<keyword evidence="2" id="KW-0812">Transmembrane</keyword>
<dbReference type="KEGG" id="cim:CIMG_08849"/>